<sequence length="171" mass="18844">MGPRRCRAVCSSSRGCTVDVDLRSENRTSSAGELMESSLAVSLAAESKGRAKLPRGAARALLRQWSGQNGRHGQRTAGQQRPEQRWTSKAEALSSPRHFAKRARQEGHDRNTIGSRGSGRGGRRARGKGPEESGREEKGWRNALTLGLPRRWPRASCTLRRYEKVGQPDQG</sequence>
<accession>F9WQ54</accession>
<evidence type="ECO:0000313" key="3">
    <source>
        <dbReference type="Proteomes" id="UP000009027"/>
    </source>
</evidence>
<feature type="region of interest" description="Disordered" evidence="1">
    <location>
        <begin position="64"/>
        <end position="140"/>
    </location>
</feature>
<dbReference type="EMBL" id="CAEX01003912">
    <property type="protein sequence ID" value="CCD19681.1"/>
    <property type="molecule type" value="Genomic_DNA"/>
</dbReference>
<name>F9WQ54_TRYVY</name>
<dbReference type="VEuPathDB" id="TriTrypDB:TvY486_0023910"/>
<feature type="compositionally biased region" description="Polar residues" evidence="1">
    <location>
        <begin position="65"/>
        <end position="81"/>
    </location>
</feature>
<reference evidence="2 3" key="1">
    <citation type="journal article" date="2012" name="Proc. Natl. Acad. Sci. U.S.A.">
        <title>Antigenic diversity is generated by distinct evolutionary mechanisms in African trypanosome species.</title>
        <authorList>
            <person name="Jackson A.P."/>
            <person name="Berry A."/>
            <person name="Aslett M."/>
            <person name="Allison H.C."/>
            <person name="Burton P."/>
            <person name="Vavrova-Anderson J."/>
            <person name="Brown R."/>
            <person name="Browne H."/>
            <person name="Corton N."/>
            <person name="Hauser H."/>
            <person name="Gamble J."/>
            <person name="Gilderthorp R."/>
            <person name="Marcello L."/>
            <person name="McQuillan J."/>
            <person name="Otto T.D."/>
            <person name="Quail M.A."/>
            <person name="Sanders M.J."/>
            <person name="van Tonder A."/>
            <person name="Ginger M.L."/>
            <person name="Field M.C."/>
            <person name="Barry J.D."/>
            <person name="Hertz-Fowler C."/>
            <person name="Berriman M."/>
        </authorList>
    </citation>
    <scope>NUCLEOTIDE SEQUENCE</scope>
    <source>
        <strain evidence="2 3">Y486</strain>
    </source>
</reference>
<evidence type="ECO:0000313" key="2">
    <source>
        <dbReference type="EMBL" id="CCD19681.1"/>
    </source>
</evidence>
<dbReference type="Proteomes" id="UP000009027">
    <property type="component" value="Unassembled WGS sequence"/>
</dbReference>
<feature type="compositionally biased region" description="Basic and acidic residues" evidence="1">
    <location>
        <begin position="128"/>
        <end position="140"/>
    </location>
</feature>
<keyword evidence="3" id="KW-1185">Reference proteome</keyword>
<dbReference type="AlphaFoldDB" id="F9WQ54"/>
<proteinExistence type="predicted"/>
<protein>
    <submittedName>
        <fullName evidence="2">Uncharacterized protein</fullName>
    </submittedName>
</protein>
<organism evidence="2 3">
    <name type="scientific">Trypanosoma vivax (strain Y486)</name>
    <dbReference type="NCBI Taxonomy" id="1055687"/>
    <lineage>
        <taxon>Eukaryota</taxon>
        <taxon>Discoba</taxon>
        <taxon>Euglenozoa</taxon>
        <taxon>Kinetoplastea</taxon>
        <taxon>Metakinetoplastina</taxon>
        <taxon>Trypanosomatida</taxon>
        <taxon>Trypanosomatidae</taxon>
        <taxon>Trypanosoma</taxon>
        <taxon>Duttonella</taxon>
    </lineage>
</organism>
<gene>
    <name evidence="2" type="ORF">TvY486_0023910</name>
</gene>
<evidence type="ECO:0000256" key="1">
    <source>
        <dbReference type="SAM" id="MobiDB-lite"/>
    </source>
</evidence>